<comment type="caution">
    <text evidence="1">The sequence shown here is derived from an EMBL/GenBank/DDBJ whole genome shotgun (WGS) entry which is preliminary data.</text>
</comment>
<accession>A0A6N6VZ31</accession>
<dbReference type="PROSITE" id="PS51257">
    <property type="entry name" value="PROKAR_LIPOPROTEIN"/>
    <property type="match status" value="1"/>
</dbReference>
<name>A0A6N6VZ31_9BURK</name>
<dbReference type="Proteomes" id="UP000463700">
    <property type="component" value="Unassembled WGS sequence"/>
</dbReference>
<sequence length="83" mass="8775">MGTSPRLVGSVAHALGANYLLAQSCKQAAKKMPPHVTCSGIHKPQVTGITVAYYIDNGSGGESLNPPEPYKDNLFAKKSFASR</sequence>
<protein>
    <submittedName>
        <fullName evidence="1">Uncharacterized protein</fullName>
    </submittedName>
</protein>
<gene>
    <name evidence="1" type="ORF">FSO04_43880</name>
</gene>
<dbReference type="EMBL" id="VOSW01000181">
    <property type="protein sequence ID" value="KAE8753675.1"/>
    <property type="molecule type" value="Genomic_DNA"/>
</dbReference>
<evidence type="ECO:0000313" key="1">
    <source>
        <dbReference type="EMBL" id="KAE8753675.1"/>
    </source>
</evidence>
<reference evidence="1 2" key="1">
    <citation type="journal article" date="2020" name="Int. J. Syst. Evol. Microbiol.">
        <title>Paraburkholderia madseniana sp. nov., a phenolic acid-degrading bacterium isolated from acidic forest soil.</title>
        <authorList>
            <person name="Wilhelm R.C."/>
            <person name="Murphy S.J.L."/>
            <person name="Feriancek N.M."/>
            <person name="Karasz D.C."/>
            <person name="DeRito C.M."/>
            <person name="Newman J.D."/>
            <person name="Buckley D.H."/>
        </authorList>
    </citation>
    <scope>NUCLEOTIDE SEQUENCE [LARGE SCALE GENOMIC DNA]</scope>
    <source>
        <strain evidence="1 2">RP11</strain>
    </source>
</reference>
<organism evidence="1 2">
    <name type="scientific">Paraburkholderia madseniana</name>
    <dbReference type="NCBI Taxonomy" id="2599607"/>
    <lineage>
        <taxon>Bacteria</taxon>
        <taxon>Pseudomonadati</taxon>
        <taxon>Pseudomonadota</taxon>
        <taxon>Betaproteobacteria</taxon>
        <taxon>Burkholderiales</taxon>
        <taxon>Burkholderiaceae</taxon>
        <taxon>Paraburkholderia</taxon>
    </lineage>
</organism>
<dbReference type="RefSeq" id="WP_154567575.1">
    <property type="nucleotide sequence ID" value="NZ_VOSW01000181.1"/>
</dbReference>
<dbReference type="AlphaFoldDB" id="A0A6N6VZ31"/>
<evidence type="ECO:0000313" key="2">
    <source>
        <dbReference type="Proteomes" id="UP000463700"/>
    </source>
</evidence>
<proteinExistence type="predicted"/>